<feature type="transmembrane region" description="Helical" evidence="7">
    <location>
        <begin position="151"/>
        <end position="173"/>
    </location>
</feature>
<dbReference type="SMART" id="SM00382">
    <property type="entry name" value="AAA"/>
    <property type="match status" value="1"/>
</dbReference>
<protein>
    <submittedName>
        <fullName evidence="10">ABC transporter ATP-binding protein</fullName>
    </submittedName>
</protein>
<feature type="domain" description="ABC transporter" evidence="8">
    <location>
        <begin position="359"/>
        <end position="596"/>
    </location>
</feature>
<keyword evidence="2 7" id="KW-0812">Transmembrane</keyword>
<evidence type="ECO:0000313" key="11">
    <source>
        <dbReference type="Proteomes" id="UP000664835"/>
    </source>
</evidence>
<evidence type="ECO:0000256" key="4">
    <source>
        <dbReference type="ARBA" id="ARBA00022840"/>
    </source>
</evidence>
<dbReference type="InterPro" id="IPR036640">
    <property type="entry name" value="ABC1_TM_sf"/>
</dbReference>
<dbReference type="Gene3D" id="1.20.1560.10">
    <property type="entry name" value="ABC transporter type 1, transmembrane domain"/>
    <property type="match status" value="1"/>
</dbReference>
<dbReference type="PROSITE" id="PS50893">
    <property type="entry name" value="ABC_TRANSPORTER_2"/>
    <property type="match status" value="1"/>
</dbReference>
<accession>A0ABS3Q1Z4</accession>
<keyword evidence="4 10" id="KW-0067">ATP-binding</keyword>
<feature type="transmembrane region" description="Helical" evidence="7">
    <location>
        <begin position="266"/>
        <end position="286"/>
    </location>
</feature>
<evidence type="ECO:0000259" key="8">
    <source>
        <dbReference type="PROSITE" id="PS50893"/>
    </source>
</evidence>
<evidence type="ECO:0000313" key="10">
    <source>
        <dbReference type="EMBL" id="MBO1926327.1"/>
    </source>
</evidence>
<evidence type="ECO:0000259" key="9">
    <source>
        <dbReference type="PROSITE" id="PS50929"/>
    </source>
</evidence>
<dbReference type="RefSeq" id="WP_208147107.1">
    <property type="nucleotide sequence ID" value="NZ_JAGETV010000002.1"/>
</dbReference>
<feature type="transmembrane region" description="Helical" evidence="7">
    <location>
        <begin position="74"/>
        <end position="93"/>
    </location>
</feature>
<comment type="caution">
    <text evidence="10">The sequence shown here is derived from an EMBL/GenBank/DDBJ whole genome shotgun (WGS) entry which is preliminary data.</text>
</comment>
<dbReference type="PROSITE" id="PS00211">
    <property type="entry name" value="ABC_TRANSPORTER_1"/>
    <property type="match status" value="1"/>
</dbReference>
<dbReference type="InterPro" id="IPR011527">
    <property type="entry name" value="ABC1_TM_dom"/>
</dbReference>
<sequence>MIKIIKRLLALLTVRQRRQIIGLQVLMVLMAVFEVAGVLSIGPFMAVAMDFEKINSNHYLNELYIISKLETPEGFLFLLGGASLLFLLIGSTLSTITSWRLMRVGEVIGADFASNLFTYYLSKPWLYHSQTSSSKLVKAISTDCIRVTQNILYPTLQVNAKIFLVLIMGVSIYVIDPVIMVATIVIFASVYGFIFFFVKKPLSSMGKSISELSSARFKLMSEGFGCVKEVLLLHRQKYFFSAFEEASKDIAKSQSNISIIGVIPRYALEFVAFGFIIVLVMYLIGVEGQSNVIATLSIMALAGMKLLPSFQYIYMAQSQIRGSFSSLEAIEKDLLMFNKETSNRSKLEFSVDLDFKRKFELEGILFSYDKEIKPALNKLNLTIYKNQSIALVGASGSGKSTVVDLILGLLTPQQGRILVDSVKLDDKGLLCWQKKIGYVPQTINLTENSIAENIAFGIPKQEISFQQVEKAAKLAHLDEFVSKLPEGLETSVGERGVQLSGGQRQRIGIARALYNDPEILVLDEATSALDGVTETLIMNAIHEFAGNKTIIVIAHRLSTVESCDQIYLLDSGEVVSQGSYQDLINENDAFKRMAGKQI</sequence>
<name>A0ABS3Q1Z4_9GAMM</name>
<evidence type="ECO:0000256" key="7">
    <source>
        <dbReference type="SAM" id="Phobius"/>
    </source>
</evidence>
<dbReference type="InterPro" id="IPR017871">
    <property type="entry name" value="ABC_transporter-like_CS"/>
</dbReference>
<dbReference type="PROSITE" id="PS50929">
    <property type="entry name" value="ABC_TM1F"/>
    <property type="match status" value="1"/>
</dbReference>
<feature type="domain" description="ABC transmembrane type-1" evidence="9">
    <location>
        <begin position="25"/>
        <end position="332"/>
    </location>
</feature>
<feature type="transmembrane region" description="Helical" evidence="7">
    <location>
        <begin position="292"/>
        <end position="314"/>
    </location>
</feature>
<dbReference type="InterPro" id="IPR027417">
    <property type="entry name" value="P-loop_NTPase"/>
</dbReference>
<dbReference type="InterPro" id="IPR003593">
    <property type="entry name" value="AAA+_ATPase"/>
</dbReference>
<feature type="transmembrane region" description="Helical" evidence="7">
    <location>
        <begin position="179"/>
        <end position="198"/>
    </location>
</feature>
<evidence type="ECO:0000256" key="1">
    <source>
        <dbReference type="ARBA" id="ARBA00004651"/>
    </source>
</evidence>
<proteinExistence type="predicted"/>
<comment type="subcellular location">
    <subcellularLocation>
        <location evidence="1">Cell membrane</location>
        <topology evidence="1">Multi-pass membrane protein</topology>
    </subcellularLocation>
</comment>
<evidence type="ECO:0000256" key="3">
    <source>
        <dbReference type="ARBA" id="ARBA00022741"/>
    </source>
</evidence>
<dbReference type="SUPFAM" id="SSF52540">
    <property type="entry name" value="P-loop containing nucleoside triphosphate hydrolases"/>
    <property type="match status" value="1"/>
</dbReference>
<evidence type="ECO:0000256" key="6">
    <source>
        <dbReference type="ARBA" id="ARBA00023136"/>
    </source>
</evidence>
<keyword evidence="11" id="KW-1185">Reference proteome</keyword>
<dbReference type="InterPro" id="IPR003439">
    <property type="entry name" value="ABC_transporter-like_ATP-bd"/>
</dbReference>
<evidence type="ECO:0000256" key="5">
    <source>
        <dbReference type="ARBA" id="ARBA00022989"/>
    </source>
</evidence>
<dbReference type="Pfam" id="PF00005">
    <property type="entry name" value="ABC_tran"/>
    <property type="match status" value="1"/>
</dbReference>
<dbReference type="GO" id="GO:0005524">
    <property type="term" value="F:ATP binding"/>
    <property type="evidence" value="ECO:0007669"/>
    <property type="project" value="UniProtKB-KW"/>
</dbReference>
<dbReference type="EMBL" id="JAGETV010000002">
    <property type="protein sequence ID" value="MBO1926327.1"/>
    <property type="molecule type" value="Genomic_DNA"/>
</dbReference>
<dbReference type="PANTHER" id="PTHR24221">
    <property type="entry name" value="ATP-BINDING CASSETTE SUB-FAMILY B"/>
    <property type="match status" value="1"/>
</dbReference>
<dbReference type="InterPro" id="IPR039421">
    <property type="entry name" value="Type_1_exporter"/>
</dbReference>
<keyword evidence="6 7" id="KW-0472">Membrane</keyword>
<evidence type="ECO:0000256" key="2">
    <source>
        <dbReference type="ARBA" id="ARBA00022692"/>
    </source>
</evidence>
<dbReference type="Gene3D" id="3.40.50.300">
    <property type="entry name" value="P-loop containing nucleotide triphosphate hydrolases"/>
    <property type="match status" value="1"/>
</dbReference>
<dbReference type="Proteomes" id="UP000664835">
    <property type="component" value="Unassembled WGS sequence"/>
</dbReference>
<reference evidence="10 11" key="1">
    <citation type="submission" date="2021-03" db="EMBL/GenBank/DDBJ databases">
        <title>Thiomicrorhabdus sp.nov.,novel sulfur-oxidizing bacteria isolated from coastal sediment.</title>
        <authorList>
            <person name="Liu X."/>
        </authorList>
    </citation>
    <scope>NUCLEOTIDE SEQUENCE [LARGE SCALE GENOMIC DNA]</scope>
    <source>
        <strain evidence="10 11">6S2-11</strain>
    </source>
</reference>
<dbReference type="SUPFAM" id="SSF90123">
    <property type="entry name" value="ABC transporter transmembrane region"/>
    <property type="match status" value="1"/>
</dbReference>
<organism evidence="10 11">
    <name type="scientific">Thiomicrorhabdus marina</name>
    <dbReference type="NCBI Taxonomy" id="2818442"/>
    <lineage>
        <taxon>Bacteria</taxon>
        <taxon>Pseudomonadati</taxon>
        <taxon>Pseudomonadota</taxon>
        <taxon>Gammaproteobacteria</taxon>
        <taxon>Thiotrichales</taxon>
        <taxon>Piscirickettsiaceae</taxon>
        <taxon>Thiomicrorhabdus</taxon>
    </lineage>
</organism>
<keyword evidence="5 7" id="KW-1133">Transmembrane helix</keyword>
<feature type="transmembrane region" description="Helical" evidence="7">
    <location>
        <begin position="21"/>
        <end position="46"/>
    </location>
</feature>
<dbReference type="PANTHER" id="PTHR24221:SF654">
    <property type="entry name" value="ATP-BINDING CASSETTE SUB-FAMILY B MEMBER 6"/>
    <property type="match status" value="1"/>
</dbReference>
<keyword evidence="3" id="KW-0547">Nucleotide-binding</keyword>
<gene>
    <name evidence="10" type="ORF">J3998_01950</name>
</gene>